<dbReference type="Proteomes" id="UP000321523">
    <property type="component" value="Unassembled WGS sequence"/>
</dbReference>
<reference evidence="1 2" key="1">
    <citation type="submission" date="2019-07" db="EMBL/GenBank/DDBJ databases">
        <title>Whole genome shotgun sequence of Skermanella aerolata NBRC 106429.</title>
        <authorList>
            <person name="Hosoyama A."/>
            <person name="Uohara A."/>
            <person name="Ohji S."/>
            <person name="Ichikawa N."/>
        </authorList>
    </citation>
    <scope>NUCLEOTIDE SEQUENCE [LARGE SCALE GENOMIC DNA]</scope>
    <source>
        <strain evidence="1 2">NBRC 106429</strain>
    </source>
</reference>
<name>A0A512DZE6_9PROT</name>
<sequence length="69" mass="7474">MLVRVHGVLLRMAQSDPETAARELDVIVDSCSVRAKHGTKYHIVIPSDGLPLGAVASVASYDGNWVITW</sequence>
<protein>
    <submittedName>
        <fullName evidence="1">Uncharacterized protein</fullName>
    </submittedName>
</protein>
<accession>A0A512DZE6</accession>
<organism evidence="1 2">
    <name type="scientific">Skermanella aerolata</name>
    <dbReference type="NCBI Taxonomy" id="393310"/>
    <lineage>
        <taxon>Bacteria</taxon>
        <taxon>Pseudomonadati</taxon>
        <taxon>Pseudomonadota</taxon>
        <taxon>Alphaproteobacteria</taxon>
        <taxon>Rhodospirillales</taxon>
        <taxon>Azospirillaceae</taxon>
        <taxon>Skermanella</taxon>
    </lineage>
</organism>
<proteinExistence type="predicted"/>
<comment type="caution">
    <text evidence="1">The sequence shown here is derived from an EMBL/GenBank/DDBJ whole genome shotgun (WGS) entry which is preliminary data.</text>
</comment>
<gene>
    <name evidence="1" type="ORF">SAE02_60040</name>
</gene>
<evidence type="ECO:0000313" key="1">
    <source>
        <dbReference type="EMBL" id="GEO41856.1"/>
    </source>
</evidence>
<keyword evidence="2" id="KW-1185">Reference proteome</keyword>
<dbReference type="AlphaFoldDB" id="A0A512DZE6"/>
<evidence type="ECO:0000313" key="2">
    <source>
        <dbReference type="Proteomes" id="UP000321523"/>
    </source>
</evidence>
<dbReference type="EMBL" id="BJYZ01000032">
    <property type="protein sequence ID" value="GEO41856.1"/>
    <property type="molecule type" value="Genomic_DNA"/>
</dbReference>